<evidence type="ECO:0000256" key="1">
    <source>
        <dbReference type="ARBA" id="ARBA00022737"/>
    </source>
</evidence>
<dbReference type="GeneID" id="109480903"/>
<keyword evidence="3" id="KW-0812">Transmembrane</keyword>
<dbReference type="RefSeq" id="XP_019638828.1">
    <property type="nucleotide sequence ID" value="XM_019783269.1"/>
</dbReference>
<keyword evidence="5" id="KW-1185">Reference proteome</keyword>
<feature type="compositionally biased region" description="Polar residues" evidence="2">
    <location>
        <begin position="227"/>
        <end position="242"/>
    </location>
</feature>
<evidence type="ECO:0000313" key="5">
    <source>
        <dbReference type="Proteomes" id="UP000515135"/>
    </source>
</evidence>
<gene>
    <name evidence="6" type="primary">LOC109480903</name>
</gene>
<dbReference type="Pfam" id="PF02494">
    <property type="entry name" value="HYR"/>
    <property type="match status" value="1"/>
</dbReference>
<accession>A0A6P4ZPR1</accession>
<dbReference type="KEGG" id="bbel:109480903"/>
<reference evidence="6" key="1">
    <citation type="submission" date="2025-08" db="UniProtKB">
        <authorList>
            <consortium name="RefSeq"/>
        </authorList>
    </citation>
    <scope>IDENTIFICATION</scope>
    <source>
        <tissue evidence="6">Gonad</tissue>
    </source>
</reference>
<proteinExistence type="predicted"/>
<feature type="transmembrane region" description="Helical" evidence="3">
    <location>
        <begin position="396"/>
        <end position="418"/>
    </location>
</feature>
<dbReference type="AlphaFoldDB" id="A0A6P4ZPR1"/>
<keyword evidence="3" id="KW-1133">Transmembrane helix</keyword>
<dbReference type="PROSITE" id="PS50825">
    <property type="entry name" value="HYR"/>
    <property type="match status" value="1"/>
</dbReference>
<feature type="region of interest" description="Disordered" evidence="2">
    <location>
        <begin position="538"/>
        <end position="582"/>
    </location>
</feature>
<evidence type="ECO:0000256" key="3">
    <source>
        <dbReference type="SAM" id="Phobius"/>
    </source>
</evidence>
<feature type="region of interest" description="Disordered" evidence="2">
    <location>
        <begin position="210"/>
        <end position="242"/>
    </location>
</feature>
<evidence type="ECO:0000313" key="6">
    <source>
        <dbReference type="RefSeq" id="XP_019638828.1"/>
    </source>
</evidence>
<sequence length="582" mass="63458">MATTTDGVTVTWDAPTAADNSGRDVKLTASKDPGSRFYFADPQNIVTYTARDVAGNTATCDFWIILKSASSTCSESDLPTVTNGYFGACSVSNGVKSCPVVCNDSNNRLTPSSRVIRCQPDGRWESGVYICSRGRSPLSVSSSASFSITTAPCHDDAEFLHTVTSNMVDHFGQTGVCWSASRNSVPLCETGNDGTFPNIRLSCRQNNVNSRKRRDLAANSRGRRDFATNSRRPPSGVSLLTSRESSESIIHLTPDNLSNRALRDVGGQFLKISKEAEHSVENIVVKNPAGNSQSRRVKREEGGIDVLLEMKINMAAGDVSSIHQAEERLQNVIDDVRRRVVTGDVVVRVNDVTYTADADSFSSTDITVDCPKDTEKKGNLCVEKDEPDGGLSTTTWIGIGAGAAAACVLIIIAIVIIWRRGSKFQTPTRRHSQLNTFHNPAFADPIYDVIKDKPMVARNEYAENPGPLGDDGGYEIPPAARAPPTTFMANYNQERDRLQNDADVDHDYSYPNKESGPYQALGGTFQRHHEYQSLAGIGQRRQHPGNESDGRANQQRQTNVVPMATGPVNNNSDQAVTFNWGR</sequence>
<dbReference type="InterPro" id="IPR003410">
    <property type="entry name" value="HYR_dom"/>
</dbReference>
<evidence type="ECO:0000256" key="2">
    <source>
        <dbReference type="SAM" id="MobiDB-lite"/>
    </source>
</evidence>
<keyword evidence="1" id="KW-0677">Repeat</keyword>
<feature type="compositionally biased region" description="Polar residues" evidence="2">
    <location>
        <begin position="567"/>
        <end position="582"/>
    </location>
</feature>
<dbReference type="Proteomes" id="UP000515135">
    <property type="component" value="Unplaced"/>
</dbReference>
<evidence type="ECO:0000259" key="4">
    <source>
        <dbReference type="PROSITE" id="PS50825"/>
    </source>
</evidence>
<dbReference type="OrthoDB" id="6515930at2759"/>
<feature type="compositionally biased region" description="Polar residues" evidence="2">
    <location>
        <begin position="551"/>
        <end position="560"/>
    </location>
</feature>
<name>A0A6P4ZPR1_BRABE</name>
<protein>
    <submittedName>
        <fullName evidence="6">Uncharacterized protein LOC109480903</fullName>
    </submittedName>
</protein>
<feature type="region of interest" description="Disordered" evidence="2">
    <location>
        <begin position="460"/>
        <end position="482"/>
    </location>
</feature>
<feature type="domain" description="HYR" evidence="4">
    <location>
        <begin position="1"/>
        <end position="68"/>
    </location>
</feature>
<keyword evidence="3" id="KW-0472">Membrane</keyword>
<organism evidence="5 6">
    <name type="scientific">Branchiostoma belcheri</name>
    <name type="common">Amphioxus</name>
    <dbReference type="NCBI Taxonomy" id="7741"/>
    <lineage>
        <taxon>Eukaryota</taxon>
        <taxon>Metazoa</taxon>
        <taxon>Chordata</taxon>
        <taxon>Cephalochordata</taxon>
        <taxon>Leptocardii</taxon>
        <taxon>Amphioxiformes</taxon>
        <taxon>Branchiostomatidae</taxon>
        <taxon>Branchiostoma</taxon>
    </lineage>
</organism>